<evidence type="ECO:0000313" key="2">
    <source>
        <dbReference type="Proteomes" id="UP001205609"/>
    </source>
</evidence>
<name>A0ABT2F1R5_9STAP</name>
<sequence length="182" mass="21004">MRVRINGDGYLYDLEVPGNRYTLHTLIDEKKWAIEDEIEDSEELESLETEVAKAHAAISAQDVKTLDEIYYDSFAGTLSFETIEYTLKDALEESEYSFEESQASCSLYVINDKGEEVRISDHKRPAHPVNDDYMEHTYAPVEMVDHEYPHEIINPQGEIQRWQLEDAGINLKSEDDVFYLGS</sequence>
<protein>
    <recommendedName>
        <fullName evidence="3">Phage protein</fullName>
    </recommendedName>
</protein>
<reference evidence="1 2" key="1">
    <citation type="journal article" date="2023" name="Int. J. Syst. Evol. Microbiol.">
        <title>Streptococcus sciuri sp. nov., Staphylococcus marylandisciuri sp. nov. and Staphylococcus americanisciuri sp. nov., isolated from faeces of eastern grey squirrel (Sciurus carolinensis).</title>
        <authorList>
            <person name="Volokhov D.V."/>
            <person name="Zagorodnyaya T.A."/>
            <person name="Furtak V.A."/>
            <person name="Nattanmai G."/>
            <person name="Randall L."/>
            <person name="Jose S."/>
            <person name="Gao Y."/>
            <person name="Eisenberg T."/>
            <person name="Delmonte P."/>
            <person name="Blom J."/>
            <person name="Mitchell K.K."/>
        </authorList>
    </citation>
    <scope>NUCLEOTIDE SEQUENCE [LARGE SCALE GENOMIC DNA]</scope>
    <source>
        <strain evidence="1 2">GRT3</strain>
    </source>
</reference>
<accession>A0ABT2F1R5</accession>
<evidence type="ECO:0000313" key="1">
    <source>
        <dbReference type="EMBL" id="MCS4486398.1"/>
    </source>
</evidence>
<dbReference type="Proteomes" id="UP001205609">
    <property type="component" value="Unassembled WGS sequence"/>
</dbReference>
<organism evidence="1 2">
    <name type="scientific">Staphylococcus americanisciuri</name>
    <dbReference type="NCBI Taxonomy" id="2973940"/>
    <lineage>
        <taxon>Bacteria</taxon>
        <taxon>Bacillati</taxon>
        <taxon>Bacillota</taxon>
        <taxon>Bacilli</taxon>
        <taxon>Bacillales</taxon>
        <taxon>Staphylococcaceae</taxon>
        <taxon>Staphylococcus</taxon>
    </lineage>
</organism>
<dbReference type="RefSeq" id="WP_259199709.1">
    <property type="nucleotide sequence ID" value="NZ_JANUXY010000004.1"/>
</dbReference>
<proteinExistence type="predicted"/>
<keyword evidence="2" id="KW-1185">Reference proteome</keyword>
<comment type="caution">
    <text evidence="1">The sequence shown here is derived from an EMBL/GenBank/DDBJ whole genome shotgun (WGS) entry which is preliminary data.</text>
</comment>
<evidence type="ECO:0008006" key="3">
    <source>
        <dbReference type="Google" id="ProtNLM"/>
    </source>
</evidence>
<gene>
    <name evidence="1" type="ORF">NXS11_05745</name>
</gene>
<dbReference type="EMBL" id="JANUXY010000004">
    <property type="protein sequence ID" value="MCS4486398.1"/>
    <property type="molecule type" value="Genomic_DNA"/>
</dbReference>